<feature type="region of interest" description="Disordered" evidence="1">
    <location>
        <begin position="91"/>
        <end position="137"/>
    </location>
</feature>
<evidence type="ECO:0000313" key="3">
    <source>
        <dbReference type="Proteomes" id="UP001596087"/>
    </source>
</evidence>
<dbReference type="RefSeq" id="WP_378591862.1">
    <property type="nucleotide sequence ID" value="NZ_JBHSKD010000023.1"/>
</dbReference>
<name>A0ABW0BLW9_9ACTN</name>
<protein>
    <recommendedName>
        <fullName evidence="4">PqqD family protein</fullName>
    </recommendedName>
</protein>
<feature type="compositionally biased region" description="Basic and acidic residues" evidence="1">
    <location>
        <begin position="91"/>
        <end position="100"/>
    </location>
</feature>
<sequence length="137" mass="14332">MSQIGLIAYQPPSHLGDQKARWTMSTSRTENPVPGVVTFTARGDAALDRLADALVAECDGSPGGIADILERVLDADVEDLAECLSEATELHADRPGRGVDEVDSAGESLDDAARRRLGARTPGAASTPGTRSFSVGR</sequence>
<gene>
    <name evidence="2" type="ORF">ACFPGP_16565</name>
</gene>
<feature type="compositionally biased region" description="Acidic residues" evidence="1">
    <location>
        <begin position="101"/>
        <end position="110"/>
    </location>
</feature>
<organism evidence="2 3">
    <name type="scientific">Nocardioides taihuensis</name>
    <dbReference type="NCBI Taxonomy" id="1835606"/>
    <lineage>
        <taxon>Bacteria</taxon>
        <taxon>Bacillati</taxon>
        <taxon>Actinomycetota</taxon>
        <taxon>Actinomycetes</taxon>
        <taxon>Propionibacteriales</taxon>
        <taxon>Nocardioidaceae</taxon>
        <taxon>Nocardioides</taxon>
    </lineage>
</organism>
<dbReference type="Proteomes" id="UP001596087">
    <property type="component" value="Unassembled WGS sequence"/>
</dbReference>
<keyword evidence="3" id="KW-1185">Reference proteome</keyword>
<evidence type="ECO:0000313" key="2">
    <source>
        <dbReference type="EMBL" id="MFC5178294.1"/>
    </source>
</evidence>
<reference evidence="3" key="1">
    <citation type="journal article" date="2019" name="Int. J. Syst. Evol. Microbiol.">
        <title>The Global Catalogue of Microorganisms (GCM) 10K type strain sequencing project: providing services to taxonomists for standard genome sequencing and annotation.</title>
        <authorList>
            <consortium name="The Broad Institute Genomics Platform"/>
            <consortium name="The Broad Institute Genome Sequencing Center for Infectious Disease"/>
            <person name="Wu L."/>
            <person name="Ma J."/>
        </authorList>
    </citation>
    <scope>NUCLEOTIDE SEQUENCE [LARGE SCALE GENOMIC DNA]</scope>
    <source>
        <strain evidence="3">DFY41</strain>
    </source>
</reference>
<proteinExistence type="predicted"/>
<feature type="compositionally biased region" description="Polar residues" evidence="1">
    <location>
        <begin position="127"/>
        <end position="137"/>
    </location>
</feature>
<accession>A0ABW0BLW9</accession>
<evidence type="ECO:0000256" key="1">
    <source>
        <dbReference type="SAM" id="MobiDB-lite"/>
    </source>
</evidence>
<comment type="caution">
    <text evidence="2">The sequence shown here is derived from an EMBL/GenBank/DDBJ whole genome shotgun (WGS) entry which is preliminary data.</text>
</comment>
<dbReference type="EMBL" id="JBHSKD010000023">
    <property type="protein sequence ID" value="MFC5178294.1"/>
    <property type="molecule type" value="Genomic_DNA"/>
</dbReference>
<evidence type="ECO:0008006" key="4">
    <source>
        <dbReference type="Google" id="ProtNLM"/>
    </source>
</evidence>